<feature type="region of interest" description="Disordered" evidence="1">
    <location>
        <begin position="14"/>
        <end position="105"/>
    </location>
</feature>
<sequence length="926" mass="104070">MQDRMDQLEAALSQLKAKQPSSAVGNTAARVEKMANAPVKQTNATSTPTDAAEKRKRGAPDSPKATGAIPKRPATTRSVEIARESDGKAESRTEPTKEREERPPKIPTVVLRKANNWTHVSRLLLSKKAQWSKAKLTLDGVVIHPVSADDHRLITRTLEADKQEYHTYSLQEEKTLRVVVRGIPTGIAEEEVKSDLQAQGFTVLAAHRMTSRKRKEEVRRCCALVVRVEKQRQQAGVNQCHRCQRFGHGQSKCTAQHKCVKCGASHATATCQRPREEPASCANCGGSHPASYRGCEKFPKLAKKTAAAPERNPAPQGNRGNAQELCRSGSKLNKVNTNDDNEHKSKHRYLRNAASNGTIPGDATEGSEGDAPIAEPLMGTCSRRPSLTFLRVASWNINSFTLRKRELQEVVNRLDIDVMAIQETFLIDADRASVPGYTLYRKERQRRRGGVALAMQTIEAIAVGIRTEKYGEITVASCYHPPNRTVEIQDLEALMAIGPAMIAIGDFNAKALDWNCLTQNYSGAELRRFLANNNDVHAVGPEEPTYDGLGRTRPDVLDIALLKAIPLQAQLEVVYEGSSNHSPILLTVGEPTPQVVQSQKDFRAEMKRNTALPRIETVDELEAAVMTLETDIHTAEARSTTETVEIFRQDYVGELPHATKLLIRERRSARRRSIRTGDPVDRNALNQLPRRVRAALDVHFNERWRKHTEEINEGAHDRDFWKTQKILRTQRKPIPLIHGERGIVRTNSEKAEAFADSFELQCRENQLDDEDEDHEEEIERRVRRLNRLPDEDKRNTSGSDAKTPRDLNPGKQIVSRAKTNKKARRRQGIDTSRGKRGESAPGEMRRVESDSPAHPTAHKEGFFSRFCARHYLQRRKPCCRRQHKKKSERQLMFSLADNYFVYSGSLADSTTQRTRRPTSAGALLFK</sequence>
<evidence type="ECO:0000313" key="4">
    <source>
        <dbReference type="Proteomes" id="UP001159042"/>
    </source>
</evidence>
<dbReference type="Gene3D" id="3.60.10.10">
    <property type="entry name" value="Endonuclease/exonuclease/phosphatase"/>
    <property type="match status" value="1"/>
</dbReference>
<evidence type="ECO:0000256" key="1">
    <source>
        <dbReference type="SAM" id="MobiDB-lite"/>
    </source>
</evidence>
<reference evidence="3 4" key="1">
    <citation type="journal article" date="2023" name="Insect Mol. Biol.">
        <title>Genome sequencing provides insights into the evolution of gene families encoding plant cell wall-degrading enzymes in longhorned beetles.</title>
        <authorList>
            <person name="Shin N.R."/>
            <person name="Okamura Y."/>
            <person name="Kirsch R."/>
            <person name="Pauchet Y."/>
        </authorList>
    </citation>
    <scope>NUCLEOTIDE SEQUENCE [LARGE SCALE GENOMIC DNA]</scope>
    <source>
        <strain evidence="3">EAD_L_NR</strain>
    </source>
</reference>
<feature type="domain" description="Endonuclease/exonuclease/phosphatase" evidence="2">
    <location>
        <begin position="473"/>
        <end position="584"/>
    </location>
</feature>
<dbReference type="Proteomes" id="UP001159042">
    <property type="component" value="Unassembled WGS sequence"/>
</dbReference>
<proteinExistence type="predicted"/>
<feature type="compositionally biased region" description="Acidic residues" evidence="1">
    <location>
        <begin position="767"/>
        <end position="776"/>
    </location>
</feature>
<name>A0AAV8VB05_9CUCU</name>
<dbReference type="EMBL" id="JANEYG010000209">
    <property type="protein sequence ID" value="KAJ8911187.1"/>
    <property type="molecule type" value="Genomic_DNA"/>
</dbReference>
<dbReference type="InterPro" id="IPR005135">
    <property type="entry name" value="Endo/exonuclease/phosphatase"/>
</dbReference>
<comment type="caution">
    <text evidence="3">The sequence shown here is derived from an EMBL/GenBank/DDBJ whole genome shotgun (WGS) entry which is preliminary data.</text>
</comment>
<feature type="compositionally biased region" description="Basic and acidic residues" evidence="1">
    <location>
        <begin position="832"/>
        <end position="858"/>
    </location>
</feature>
<evidence type="ECO:0000313" key="3">
    <source>
        <dbReference type="EMBL" id="KAJ8911187.1"/>
    </source>
</evidence>
<dbReference type="AlphaFoldDB" id="A0AAV8VB05"/>
<dbReference type="GO" id="GO:0003824">
    <property type="term" value="F:catalytic activity"/>
    <property type="evidence" value="ECO:0007669"/>
    <property type="project" value="InterPro"/>
</dbReference>
<dbReference type="InterPro" id="IPR036691">
    <property type="entry name" value="Endo/exonu/phosph_ase_sf"/>
</dbReference>
<feature type="region of interest" description="Disordered" evidence="1">
    <location>
        <begin position="304"/>
        <end position="345"/>
    </location>
</feature>
<dbReference type="SUPFAM" id="SSF56219">
    <property type="entry name" value="DNase I-like"/>
    <property type="match status" value="1"/>
</dbReference>
<organism evidence="3 4">
    <name type="scientific">Exocentrus adspersus</name>
    <dbReference type="NCBI Taxonomy" id="1586481"/>
    <lineage>
        <taxon>Eukaryota</taxon>
        <taxon>Metazoa</taxon>
        <taxon>Ecdysozoa</taxon>
        <taxon>Arthropoda</taxon>
        <taxon>Hexapoda</taxon>
        <taxon>Insecta</taxon>
        <taxon>Pterygota</taxon>
        <taxon>Neoptera</taxon>
        <taxon>Endopterygota</taxon>
        <taxon>Coleoptera</taxon>
        <taxon>Polyphaga</taxon>
        <taxon>Cucujiformia</taxon>
        <taxon>Chrysomeloidea</taxon>
        <taxon>Cerambycidae</taxon>
        <taxon>Lamiinae</taxon>
        <taxon>Acanthocinini</taxon>
        <taxon>Exocentrus</taxon>
    </lineage>
</organism>
<protein>
    <recommendedName>
        <fullName evidence="2">Endonuclease/exonuclease/phosphatase domain-containing protein</fullName>
    </recommendedName>
</protein>
<dbReference type="Pfam" id="PF14529">
    <property type="entry name" value="Exo_endo_phos_2"/>
    <property type="match status" value="1"/>
</dbReference>
<gene>
    <name evidence="3" type="ORF">NQ315_006030</name>
</gene>
<evidence type="ECO:0000259" key="2">
    <source>
        <dbReference type="Pfam" id="PF14529"/>
    </source>
</evidence>
<feature type="region of interest" description="Disordered" evidence="1">
    <location>
        <begin position="766"/>
        <end position="858"/>
    </location>
</feature>
<dbReference type="PANTHER" id="PTHR33273">
    <property type="entry name" value="DOMAIN-CONTAINING PROTEIN, PUTATIVE-RELATED"/>
    <property type="match status" value="1"/>
</dbReference>
<keyword evidence="4" id="KW-1185">Reference proteome</keyword>
<feature type="compositionally biased region" description="Basic and acidic residues" evidence="1">
    <location>
        <begin position="80"/>
        <end position="104"/>
    </location>
</feature>
<dbReference type="PANTHER" id="PTHR33273:SF2">
    <property type="entry name" value="ENDONUCLEASE_EXONUCLEASE_PHOSPHATASE DOMAIN-CONTAINING PROTEIN"/>
    <property type="match status" value="1"/>
</dbReference>
<feature type="compositionally biased region" description="Polar residues" evidence="1">
    <location>
        <begin position="39"/>
        <end position="49"/>
    </location>
</feature>
<accession>A0AAV8VB05</accession>